<reference evidence="2 3" key="1">
    <citation type="submission" date="2019-02" db="EMBL/GenBank/DDBJ databases">
        <title>Deep-cultivation of Planctomycetes and their phenomic and genomic characterization uncovers novel biology.</title>
        <authorList>
            <person name="Wiegand S."/>
            <person name="Jogler M."/>
            <person name="Boedeker C."/>
            <person name="Pinto D."/>
            <person name="Vollmers J."/>
            <person name="Rivas-Marin E."/>
            <person name="Kohn T."/>
            <person name="Peeters S.H."/>
            <person name="Heuer A."/>
            <person name="Rast P."/>
            <person name="Oberbeckmann S."/>
            <person name="Bunk B."/>
            <person name="Jeske O."/>
            <person name="Meyerdierks A."/>
            <person name="Storesund J.E."/>
            <person name="Kallscheuer N."/>
            <person name="Luecker S."/>
            <person name="Lage O.M."/>
            <person name="Pohl T."/>
            <person name="Merkel B.J."/>
            <person name="Hornburger P."/>
            <person name="Mueller R.-W."/>
            <person name="Bruemmer F."/>
            <person name="Labrenz M."/>
            <person name="Spormann A.M."/>
            <person name="Op Den Camp H."/>
            <person name="Overmann J."/>
            <person name="Amann R."/>
            <person name="Jetten M.S.M."/>
            <person name="Mascher T."/>
            <person name="Medema M.H."/>
            <person name="Devos D.P."/>
            <person name="Kaster A.-K."/>
            <person name="Ovreas L."/>
            <person name="Rohde M."/>
            <person name="Galperin M.Y."/>
            <person name="Jogler C."/>
        </authorList>
    </citation>
    <scope>NUCLEOTIDE SEQUENCE [LARGE SCALE GENOMIC DNA]</scope>
    <source>
        <strain evidence="2 3">Pla100</strain>
    </source>
</reference>
<organism evidence="2 3">
    <name type="scientific">Neorhodopirellula pilleata</name>
    <dbReference type="NCBI Taxonomy" id="2714738"/>
    <lineage>
        <taxon>Bacteria</taxon>
        <taxon>Pseudomonadati</taxon>
        <taxon>Planctomycetota</taxon>
        <taxon>Planctomycetia</taxon>
        <taxon>Pirellulales</taxon>
        <taxon>Pirellulaceae</taxon>
        <taxon>Neorhodopirellula</taxon>
    </lineage>
</organism>
<feature type="compositionally biased region" description="Basic and acidic residues" evidence="1">
    <location>
        <begin position="24"/>
        <end position="51"/>
    </location>
</feature>
<feature type="region of interest" description="Disordered" evidence="1">
    <location>
        <begin position="1"/>
        <end position="66"/>
    </location>
</feature>
<comment type="caution">
    <text evidence="2">The sequence shown here is derived from an EMBL/GenBank/DDBJ whole genome shotgun (WGS) entry which is preliminary data.</text>
</comment>
<accession>A0A5C6A6S9</accession>
<keyword evidence="3" id="KW-1185">Reference proteome</keyword>
<gene>
    <name evidence="2" type="ORF">Pla100_37300</name>
</gene>
<proteinExistence type="predicted"/>
<evidence type="ECO:0000313" key="3">
    <source>
        <dbReference type="Proteomes" id="UP000316213"/>
    </source>
</evidence>
<sequence length="66" mass="7462">MNDRRDLAAARGGDFQSPKRSRKLATESHHHEKRLTGVRDLTEQTHHRTDVRQTGGFGLGVVGTRR</sequence>
<feature type="compositionally biased region" description="Gly residues" evidence="1">
    <location>
        <begin position="55"/>
        <end position="66"/>
    </location>
</feature>
<dbReference type="EMBL" id="SJPM01000007">
    <property type="protein sequence ID" value="TWT95146.1"/>
    <property type="molecule type" value="Genomic_DNA"/>
</dbReference>
<evidence type="ECO:0000256" key="1">
    <source>
        <dbReference type="SAM" id="MobiDB-lite"/>
    </source>
</evidence>
<dbReference type="AlphaFoldDB" id="A0A5C6A6S9"/>
<name>A0A5C6A6S9_9BACT</name>
<dbReference type="Proteomes" id="UP000316213">
    <property type="component" value="Unassembled WGS sequence"/>
</dbReference>
<evidence type="ECO:0000313" key="2">
    <source>
        <dbReference type="EMBL" id="TWT95146.1"/>
    </source>
</evidence>
<protein>
    <submittedName>
        <fullName evidence="2">Uncharacterized protein</fullName>
    </submittedName>
</protein>